<dbReference type="AlphaFoldDB" id="A0A0G4G7B3"/>
<feature type="compositionally biased region" description="Polar residues" evidence="1">
    <location>
        <begin position="275"/>
        <end position="285"/>
    </location>
</feature>
<accession>A0A0G4G7B3</accession>
<feature type="compositionally biased region" description="Polar residues" evidence="1">
    <location>
        <begin position="657"/>
        <end position="674"/>
    </location>
</feature>
<evidence type="ECO:0000313" key="2">
    <source>
        <dbReference type="EMBL" id="CEM24140.1"/>
    </source>
</evidence>
<feature type="compositionally biased region" description="Basic and acidic residues" evidence="1">
    <location>
        <begin position="351"/>
        <end position="363"/>
    </location>
</feature>
<organism evidence="2">
    <name type="scientific">Chromera velia CCMP2878</name>
    <dbReference type="NCBI Taxonomy" id="1169474"/>
    <lineage>
        <taxon>Eukaryota</taxon>
        <taxon>Sar</taxon>
        <taxon>Alveolata</taxon>
        <taxon>Colpodellida</taxon>
        <taxon>Chromeraceae</taxon>
        <taxon>Chromera</taxon>
    </lineage>
</organism>
<feature type="compositionally biased region" description="Acidic residues" evidence="1">
    <location>
        <begin position="333"/>
        <end position="343"/>
    </location>
</feature>
<dbReference type="EMBL" id="CDMZ01000930">
    <property type="protein sequence ID" value="CEM24140.1"/>
    <property type="molecule type" value="Genomic_DNA"/>
</dbReference>
<name>A0A0G4G7B3_9ALVE</name>
<evidence type="ECO:0000256" key="1">
    <source>
        <dbReference type="SAM" id="MobiDB-lite"/>
    </source>
</evidence>
<feature type="compositionally biased region" description="Low complexity" evidence="1">
    <location>
        <begin position="50"/>
        <end position="63"/>
    </location>
</feature>
<dbReference type="VEuPathDB" id="CryptoDB:Cvel_20492"/>
<feature type="compositionally biased region" description="Polar residues" evidence="1">
    <location>
        <begin position="636"/>
        <end position="650"/>
    </location>
</feature>
<feature type="compositionally biased region" description="Basic and acidic residues" evidence="1">
    <location>
        <begin position="184"/>
        <end position="193"/>
    </location>
</feature>
<protein>
    <submittedName>
        <fullName evidence="2">Uncharacterized protein</fullName>
    </submittedName>
</protein>
<feature type="region of interest" description="Disordered" evidence="1">
    <location>
        <begin position="571"/>
        <end position="690"/>
    </location>
</feature>
<feature type="region of interest" description="Disordered" evidence="1">
    <location>
        <begin position="1"/>
        <end position="71"/>
    </location>
</feature>
<proteinExistence type="predicted"/>
<feature type="compositionally biased region" description="Polar residues" evidence="1">
    <location>
        <begin position="195"/>
        <end position="234"/>
    </location>
</feature>
<feature type="region of interest" description="Disordered" evidence="1">
    <location>
        <begin position="157"/>
        <end position="377"/>
    </location>
</feature>
<gene>
    <name evidence="2" type="ORF">Cvel_20492</name>
</gene>
<feature type="compositionally biased region" description="Basic and acidic residues" evidence="1">
    <location>
        <begin position="20"/>
        <end position="33"/>
    </location>
</feature>
<feature type="compositionally biased region" description="Polar residues" evidence="1">
    <location>
        <begin position="315"/>
        <end position="324"/>
    </location>
</feature>
<reference evidence="2" key="1">
    <citation type="submission" date="2014-11" db="EMBL/GenBank/DDBJ databases">
        <authorList>
            <person name="Otto D Thomas"/>
            <person name="Naeem Raeece"/>
        </authorList>
    </citation>
    <scope>NUCLEOTIDE SEQUENCE</scope>
</reference>
<feature type="compositionally biased region" description="Basic and acidic residues" evidence="1">
    <location>
        <begin position="166"/>
        <end position="175"/>
    </location>
</feature>
<feature type="compositionally biased region" description="Polar residues" evidence="1">
    <location>
        <begin position="612"/>
        <end position="624"/>
    </location>
</feature>
<sequence length="690" mass="74149">MGLSVADFPGALPDASSTMHKSEVVKAQTKDSFDTESESSLSKPSEEESSAGSSSSQPESPVSAKGESKKVEDVMSKYLQPRITFPGASAAAVTLAELDEEPSPSPLMQNQSFRGRRPCLKSLLSTAGMTAPQTRVRRSSLPADFEILAALSPAAQNLLQLPNGRRPSDSGRKPSDAALPNGRRPSDSGRKPSDAASTNSKRRTSLQMSAPPSQSPIRGSERASSTKSMMSGQSDTEEGDSRHSSLRSAAAIPVSPTGQKPSQAGGHRRRLLKASQVSAPVTSKPQAADVDEEEEAGKAADASEDLNRSKEETEGQSQGSQSHRPSLGCLFLDPEENVQEEEKEGQGTGGEEGKDLGGSRKEAWIGMGGQSSGSRRARLKTAELMGMTFEEYLARPELEEWELQELANSPADAQRYKEKRIKKAKETALQKKREKEQWDLLDTLEEIRDFQGRDLLGQTEEDLLNRWRKRPLTPVPPPTQATPEDTHLKELELSRVTSDPSHHQSRAIPAFLRKPTLPSSVVKALVEDNREDNADSAPQPRRMASVCTGAAARGAFKRTQSAIVSGAHEVAESLDDKELPQVPSSPKKMPHSPTSFRRSGTVAVGSLGRSPPSCSSNRISTATGSDPKILFPPITLSGSVMQANTPSPRGNAHRSSPRMQTVEEQSITESNPNSPGLEPRSVTAGQAPGR</sequence>